<feature type="signal peptide" evidence="2">
    <location>
        <begin position="1"/>
        <end position="26"/>
    </location>
</feature>
<dbReference type="AlphaFoldDB" id="A0A0A0BT63"/>
<feature type="domain" description="SH3b" evidence="3">
    <location>
        <begin position="70"/>
        <end position="142"/>
    </location>
</feature>
<organism evidence="4 5">
    <name type="scientific">Cellulomonas bogoriensis 69B4 = DSM 16987</name>
    <dbReference type="NCBI Taxonomy" id="1386082"/>
    <lineage>
        <taxon>Bacteria</taxon>
        <taxon>Bacillati</taxon>
        <taxon>Actinomycetota</taxon>
        <taxon>Actinomycetes</taxon>
        <taxon>Micrococcales</taxon>
        <taxon>Cellulomonadaceae</taxon>
        <taxon>Cellulomonas</taxon>
    </lineage>
</organism>
<feature type="chain" id="PRO_5001959726" description="SH3b domain-containing protein" evidence="2">
    <location>
        <begin position="27"/>
        <end position="244"/>
    </location>
</feature>
<feature type="compositionally biased region" description="Low complexity" evidence="1">
    <location>
        <begin position="32"/>
        <end position="41"/>
    </location>
</feature>
<evidence type="ECO:0000259" key="3">
    <source>
        <dbReference type="PROSITE" id="PS51781"/>
    </source>
</evidence>
<dbReference type="RefSeq" id="WP_035061534.1">
    <property type="nucleotide sequence ID" value="NZ_AXCZ01000130.1"/>
</dbReference>
<dbReference type="EMBL" id="AXCZ01000130">
    <property type="protein sequence ID" value="KGM10872.1"/>
    <property type="molecule type" value="Genomic_DNA"/>
</dbReference>
<protein>
    <recommendedName>
        <fullName evidence="3">SH3b domain-containing protein</fullName>
    </recommendedName>
</protein>
<keyword evidence="5" id="KW-1185">Reference proteome</keyword>
<dbReference type="OrthoDB" id="4833018at2"/>
<dbReference type="PROSITE" id="PS51781">
    <property type="entry name" value="SH3B"/>
    <property type="match status" value="1"/>
</dbReference>
<evidence type="ECO:0000256" key="1">
    <source>
        <dbReference type="SAM" id="MobiDB-lite"/>
    </source>
</evidence>
<reference evidence="4 5" key="1">
    <citation type="submission" date="2013-08" db="EMBL/GenBank/DDBJ databases">
        <title>Genome sequencing of Cellulomonas bogoriensis 69B4.</title>
        <authorList>
            <person name="Chen F."/>
            <person name="Li Y."/>
            <person name="Wang G."/>
        </authorList>
    </citation>
    <scope>NUCLEOTIDE SEQUENCE [LARGE SCALE GENOMIC DNA]</scope>
    <source>
        <strain evidence="4 5">69B4</strain>
    </source>
</reference>
<evidence type="ECO:0000313" key="5">
    <source>
        <dbReference type="Proteomes" id="UP000054314"/>
    </source>
</evidence>
<feature type="region of interest" description="Disordered" evidence="1">
    <location>
        <begin position="20"/>
        <end position="63"/>
    </location>
</feature>
<gene>
    <name evidence="4" type="ORF">N869_04145</name>
</gene>
<name>A0A0A0BT63_9CELL</name>
<sequence length="244" mass="25386">MRRVPGVLTATTLLLLAGCATEPGDAEPTDQPDPTVTVTETPDPDDTTDADDAPTTLPGEVVDTFPHDGTALAVVGVEHDDDLNVRSGPGVEFDVVHTAGPLDEEITATGTNRSLEDGSLWAEVQVAGTTGWVNTAFLSTLGQTDDVTSQLSERPSGGDPVGLGEQVAQLRADGAPSPRVTVADLPDGGDLGEVVVDLLGLPDDSVEGERLRVFLVQDGGTWTVRTVEATYLCSRGVTDELLCL</sequence>
<dbReference type="PROSITE" id="PS51257">
    <property type="entry name" value="PROKAR_LIPOPROTEIN"/>
    <property type="match status" value="1"/>
</dbReference>
<feature type="compositionally biased region" description="Acidic residues" evidence="1">
    <location>
        <begin position="42"/>
        <end position="52"/>
    </location>
</feature>
<evidence type="ECO:0000313" key="4">
    <source>
        <dbReference type="EMBL" id="KGM10872.1"/>
    </source>
</evidence>
<accession>A0A0A0BT63</accession>
<comment type="caution">
    <text evidence="4">The sequence shown here is derived from an EMBL/GenBank/DDBJ whole genome shotgun (WGS) entry which is preliminary data.</text>
</comment>
<dbReference type="InterPro" id="IPR003646">
    <property type="entry name" value="SH3-like_bac-type"/>
</dbReference>
<evidence type="ECO:0000256" key="2">
    <source>
        <dbReference type="SAM" id="SignalP"/>
    </source>
</evidence>
<dbReference type="Pfam" id="PF08239">
    <property type="entry name" value="SH3_3"/>
    <property type="match status" value="1"/>
</dbReference>
<proteinExistence type="predicted"/>
<dbReference type="Gene3D" id="2.30.30.40">
    <property type="entry name" value="SH3 Domains"/>
    <property type="match status" value="1"/>
</dbReference>
<keyword evidence="2" id="KW-0732">Signal</keyword>
<dbReference type="Proteomes" id="UP000054314">
    <property type="component" value="Unassembled WGS sequence"/>
</dbReference>